<dbReference type="EMBL" id="JAOVZQ010000001">
    <property type="protein sequence ID" value="MCY0096839.1"/>
    <property type="molecule type" value="Genomic_DNA"/>
</dbReference>
<evidence type="ECO:0000256" key="2">
    <source>
        <dbReference type="ARBA" id="ARBA00022692"/>
    </source>
</evidence>
<dbReference type="PANTHER" id="PTHR32322">
    <property type="entry name" value="INNER MEMBRANE TRANSPORTER"/>
    <property type="match status" value="1"/>
</dbReference>
<keyword evidence="4 5" id="KW-0472">Membrane</keyword>
<dbReference type="RefSeq" id="WP_267614666.1">
    <property type="nucleotide sequence ID" value="NZ_JAOVZQ010000001.1"/>
</dbReference>
<feature type="transmembrane region" description="Helical" evidence="5">
    <location>
        <begin position="44"/>
        <end position="63"/>
    </location>
</feature>
<sequence>MNEISVTRTAPGLTEYALLLALGLTWGTSYLFTKVAVGEVAPFTLVAVRTVMAAGLLMALVGLQHRSLKLSLRDLAAFALVGLVSNALPLSLISLSASYVDSSVVATSMALVPLITMCLTMLNGEYPTRRAVLGIVIGLAGIGILFGPSAFLSFGDSAKGALCALGASVVFSCSLIAMGLVRHHGSMRVAAFSLVAAAFWSVLMALVFEGVPSALPSHTVMGAVVVLAVLNTACASLLLFALVPRAGASFTSINNYLVPVIALVCGAIFLGEALTLQKICGVAVVLVGIAVSTFRRGPAIAQQRTPPPA</sequence>
<organism evidence="7 8">
    <name type="scientific">Hoeflea ulvae</name>
    <dbReference type="NCBI Taxonomy" id="2983764"/>
    <lineage>
        <taxon>Bacteria</taxon>
        <taxon>Pseudomonadati</taxon>
        <taxon>Pseudomonadota</taxon>
        <taxon>Alphaproteobacteria</taxon>
        <taxon>Hyphomicrobiales</taxon>
        <taxon>Rhizobiaceae</taxon>
        <taxon>Hoeflea</taxon>
    </lineage>
</organism>
<evidence type="ECO:0000256" key="4">
    <source>
        <dbReference type="ARBA" id="ARBA00023136"/>
    </source>
</evidence>
<feature type="transmembrane region" description="Helical" evidence="5">
    <location>
        <begin position="75"/>
        <end position="97"/>
    </location>
</feature>
<comment type="subcellular location">
    <subcellularLocation>
        <location evidence="1">Membrane</location>
        <topology evidence="1">Multi-pass membrane protein</topology>
    </subcellularLocation>
</comment>
<keyword evidence="2 5" id="KW-0812">Transmembrane</keyword>
<feature type="transmembrane region" description="Helical" evidence="5">
    <location>
        <begin position="103"/>
        <end position="124"/>
    </location>
</feature>
<dbReference type="InterPro" id="IPR000620">
    <property type="entry name" value="EamA_dom"/>
</dbReference>
<dbReference type="InterPro" id="IPR050638">
    <property type="entry name" value="AA-Vitamin_Transporters"/>
</dbReference>
<feature type="domain" description="EamA" evidence="6">
    <location>
        <begin position="16"/>
        <end position="146"/>
    </location>
</feature>
<name>A0ABT3YM27_9HYPH</name>
<feature type="transmembrane region" description="Helical" evidence="5">
    <location>
        <begin position="12"/>
        <end position="32"/>
    </location>
</feature>
<evidence type="ECO:0000256" key="1">
    <source>
        <dbReference type="ARBA" id="ARBA00004141"/>
    </source>
</evidence>
<evidence type="ECO:0000256" key="5">
    <source>
        <dbReference type="SAM" id="Phobius"/>
    </source>
</evidence>
<dbReference type="Pfam" id="PF00892">
    <property type="entry name" value="EamA"/>
    <property type="match status" value="2"/>
</dbReference>
<protein>
    <submittedName>
        <fullName evidence="7">EamA family transporter</fullName>
    </submittedName>
</protein>
<dbReference type="Proteomes" id="UP001081283">
    <property type="component" value="Unassembled WGS sequence"/>
</dbReference>
<feature type="transmembrane region" description="Helical" evidence="5">
    <location>
        <begin position="158"/>
        <end position="177"/>
    </location>
</feature>
<evidence type="ECO:0000313" key="8">
    <source>
        <dbReference type="Proteomes" id="UP001081283"/>
    </source>
</evidence>
<feature type="transmembrane region" description="Helical" evidence="5">
    <location>
        <begin position="131"/>
        <end position="152"/>
    </location>
</feature>
<reference evidence="7" key="1">
    <citation type="submission" date="2022-10" db="EMBL/GenBank/DDBJ databases">
        <title>Hoeflea sp. J2-29, isolated from marine algae.</title>
        <authorList>
            <person name="Kristyanto S."/>
            <person name="Kim J.M."/>
            <person name="Jeon C.O."/>
        </authorList>
    </citation>
    <scope>NUCLEOTIDE SEQUENCE</scope>
    <source>
        <strain evidence="7">J2-29</strain>
    </source>
</reference>
<keyword evidence="8" id="KW-1185">Reference proteome</keyword>
<feature type="transmembrane region" description="Helical" evidence="5">
    <location>
        <begin position="220"/>
        <end position="241"/>
    </location>
</feature>
<feature type="transmembrane region" description="Helical" evidence="5">
    <location>
        <begin position="253"/>
        <end position="270"/>
    </location>
</feature>
<accession>A0ABT3YM27</accession>
<feature type="domain" description="EamA" evidence="6">
    <location>
        <begin position="159"/>
        <end position="293"/>
    </location>
</feature>
<evidence type="ECO:0000256" key="3">
    <source>
        <dbReference type="ARBA" id="ARBA00022989"/>
    </source>
</evidence>
<keyword evidence="3 5" id="KW-1133">Transmembrane helix</keyword>
<dbReference type="PANTHER" id="PTHR32322:SF9">
    <property type="entry name" value="AMINO-ACID METABOLITE EFFLUX PUMP-RELATED"/>
    <property type="match status" value="1"/>
</dbReference>
<dbReference type="InterPro" id="IPR037185">
    <property type="entry name" value="EmrE-like"/>
</dbReference>
<proteinExistence type="predicted"/>
<evidence type="ECO:0000313" key="7">
    <source>
        <dbReference type="EMBL" id="MCY0096839.1"/>
    </source>
</evidence>
<gene>
    <name evidence="7" type="ORF">OEG82_22895</name>
</gene>
<feature type="transmembrane region" description="Helical" evidence="5">
    <location>
        <begin position="189"/>
        <end position="208"/>
    </location>
</feature>
<comment type="caution">
    <text evidence="7">The sequence shown here is derived from an EMBL/GenBank/DDBJ whole genome shotgun (WGS) entry which is preliminary data.</text>
</comment>
<dbReference type="SUPFAM" id="SSF103481">
    <property type="entry name" value="Multidrug resistance efflux transporter EmrE"/>
    <property type="match status" value="2"/>
</dbReference>
<feature type="transmembrane region" description="Helical" evidence="5">
    <location>
        <begin position="276"/>
        <end position="294"/>
    </location>
</feature>
<evidence type="ECO:0000259" key="6">
    <source>
        <dbReference type="Pfam" id="PF00892"/>
    </source>
</evidence>